<keyword evidence="18" id="KW-0628">Postsynaptic cell membrane</keyword>
<evidence type="ECO:0000256" key="24">
    <source>
        <dbReference type="ARBA" id="ARBA00034100"/>
    </source>
</evidence>
<evidence type="ECO:0000256" key="3">
    <source>
        <dbReference type="ARBA" id="ARBA00004245"/>
    </source>
</evidence>
<keyword evidence="30" id="KW-1185">Reference proteome</keyword>
<proteinExistence type="predicted"/>
<dbReference type="GO" id="GO:0005576">
    <property type="term" value="C:extracellular region"/>
    <property type="evidence" value="ECO:0007669"/>
    <property type="project" value="UniProtKB-SubCell"/>
</dbReference>
<dbReference type="EMBL" id="JBJJXI010000196">
    <property type="protein sequence ID" value="KAL3383485.1"/>
    <property type="molecule type" value="Genomic_DNA"/>
</dbReference>
<evidence type="ECO:0000256" key="6">
    <source>
        <dbReference type="ARBA" id="ARBA00022475"/>
    </source>
</evidence>
<feature type="compositionally biased region" description="Acidic residues" evidence="25">
    <location>
        <begin position="317"/>
        <end position="337"/>
    </location>
</feature>
<evidence type="ECO:0000256" key="20">
    <source>
        <dbReference type="ARBA" id="ARBA00024991"/>
    </source>
</evidence>
<evidence type="ECO:0000256" key="7">
    <source>
        <dbReference type="ARBA" id="ARBA00022490"/>
    </source>
</evidence>
<dbReference type="CDD" id="cd11303">
    <property type="entry name" value="Dystroglycan_repeat"/>
    <property type="match status" value="2"/>
</dbReference>
<dbReference type="InterPro" id="IPR030398">
    <property type="entry name" value="SEA_DG_dom"/>
</dbReference>
<feature type="compositionally biased region" description="Polar residues" evidence="25">
    <location>
        <begin position="674"/>
        <end position="686"/>
    </location>
</feature>
<evidence type="ECO:0000256" key="22">
    <source>
        <dbReference type="ARBA" id="ARBA00030092"/>
    </source>
</evidence>
<evidence type="ECO:0000256" key="14">
    <source>
        <dbReference type="ARBA" id="ARBA00023157"/>
    </source>
</evidence>
<feature type="region of interest" description="Disordered" evidence="25">
    <location>
        <begin position="301"/>
        <end position="337"/>
    </location>
</feature>
<evidence type="ECO:0000256" key="10">
    <source>
        <dbReference type="ARBA" id="ARBA00022692"/>
    </source>
</evidence>
<dbReference type="PANTHER" id="PTHR21559">
    <property type="entry name" value="DYSTROGLYCAN-RELATED"/>
    <property type="match status" value="1"/>
</dbReference>
<keyword evidence="13" id="KW-0770">Synapse</keyword>
<dbReference type="Proteomes" id="UP001627154">
    <property type="component" value="Unassembled WGS sequence"/>
</dbReference>
<evidence type="ECO:0000256" key="25">
    <source>
        <dbReference type="SAM" id="MobiDB-lite"/>
    </source>
</evidence>
<keyword evidence="8" id="KW-0964">Secreted</keyword>
<evidence type="ECO:0000256" key="11">
    <source>
        <dbReference type="ARBA" id="ARBA00022729"/>
    </source>
</evidence>
<keyword evidence="12 26" id="KW-1133">Transmembrane helix</keyword>
<dbReference type="InterPro" id="IPR013783">
    <property type="entry name" value="Ig-like_fold"/>
</dbReference>
<evidence type="ECO:0000256" key="19">
    <source>
        <dbReference type="ARBA" id="ARBA00023567"/>
    </source>
</evidence>
<dbReference type="GO" id="GO:0005654">
    <property type="term" value="C:nucleoplasm"/>
    <property type="evidence" value="ECO:0007669"/>
    <property type="project" value="UniProtKB-SubCell"/>
</dbReference>
<feature type="region of interest" description="Disordered" evidence="25">
    <location>
        <begin position="596"/>
        <end position="618"/>
    </location>
</feature>
<dbReference type="PROSITE" id="PS51699">
    <property type="entry name" value="SEA_DG"/>
    <property type="match status" value="2"/>
</dbReference>
<dbReference type="InterPro" id="IPR027468">
    <property type="entry name" value="Alpha-dystroglycan_domain_2"/>
</dbReference>
<evidence type="ECO:0000256" key="1">
    <source>
        <dbReference type="ARBA" id="ARBA00004135"/>
    </source>
</evidence>
<evidence type="ECO:0000313" key="29">
    <source>
        <dbReference type="EMBL" id="KAL3383485.1"/>
    </source>
</evidence>
<accession>A0ABD2VS36</accession>
<keyword evidence="15" id="KW-0325">Glycoprotein</keyword>
<keyword evidence="17" id="KW-0539">Nucleus</keyword>
<dbReference type="Pfam" id="PF18424">
    <property type="entry name" value="a_DG1_N2"/>
    <property type="match status" value="1"/>
</dbReference>
<feature type="compositionally biased region" description="Low complexity" evidence="25">
    <location>
        <begin position="659"/>
        <end position="673"/>
    </location>
</feature>
<dbReference type="SUPFAM" id="SSF49313">
    <property type="entry name" value="Cadherin-like"/>
    <property type="match status" value="3"/>
</dbReference>
<evidence type="ECO:0000256" key="2">
    <source>
        <dbReference type="ARBA" id="ARBA00004239"/>
    </source>
</evidence>
<evidence type="ECO:0000256" key="12">
    <source>
        <dbReference type="ARBA" id="ARBA00022989"/>
    </source>
</evidence>
<comment type="function">
    <text evidence="20">Transmembrane protein that plays important roles in connecting the extracellular matrix to the cytoskeleton. Acts as a cell adhesion receptor in both muscle and non-muscle tissues. Receptor for both DMD and UTRN and, through these interactions, scaffolds axin to the cytoskeleton. Also functions in cell adhesion-mediated signaling and implicated in cell polarity.</text>
</comment>
<evidence type="ECO:0000256" key="21">
    <source>
        <dbReference type="ARBA" id="ARBA00026224"/>
    </source>
</evidence>
<sequence length="1422" mass="157692">MKGSSPAVVLLLLGLVTGLSLAASYQEDDLVFDDVGDESASPTSSQAEQLEERQHAKEPKKWLRVEKLLGMPDIAATVGKVFKLHVPKQAFSGNVDYYEARGVNNRGLPHWLRWDEPASALYGVPSRRDVGRHRVTIRAVGSRGDSAQDSFYIHVVPTKNDHFSHKDGKKRCSDDQDRTLLTIMLDAQYDSLKPQAKVNAIENVAGFYGVPTNSLTILPDAGKDSPVPSRGSSIVLSGPGSSKRREKYSTAVQWQVGCDGHFWPHQIDTIKQIPEHARDGTLAEVMELPVYQWRVRNEAADATRSRRQAGAGSGDDVLPDGDGNEYDDENEDEYDDEDADYNEGVTAAPRTEKPITQSGVEPKLVIDEHPHRHHHGDENIAAIGSGLNHEDDFIWRGPEINNSLFDKTNTTSSASVTTNIENELPSSTTTTTTTTTSTSTTTTTTTTTTETPIIMTTTTESPAPSEASTSDTTMSTESPTPPIIMETSSNSNIIDEEKVDEDEIAEVDVDEEIDEEIEIPDMTIESSTSSSATTNTSTETFSKVTKNEFVPSETPSINNNENQVFTGPTVPLSQNNSIDLSVNLIDDNDYQNVTETETLPESTTTDQESTSSVPVSSVEFTYGPTSVTNSTSNVSEEDISTTISVQFTPVENTEKTKDSSGSPSTSVTVSMSSENPTEKTVQSSQIPIDNYNISAFDSLSTPQPTLSTSTSTVALMTSTKEPSTTSITTTTTEATTTTTSTTMPEPSTPSSTTTTTTTTTTEEPPTTSTSPSTTTTTTTSTTTTLRTTESFYPRIRNMAPKVERRLKKIPITQGKSLSYTIPEDTFSDPEDGNTRKLSLRVTEKGAPLKPSHWLQFNERTQEIYGLPLEEHYGTYLFEVEASDSEGLTASDKLDISVQQHKQTRAINHEFTLYLKIVKRSDFLKNVDWQLEVMRNLAQLYGDKDLSYITVRAIDINNDQAIYTWTNDSLIRTSDCPHEEINKLHQMLISKENSEEPSDNLISVLGPKIIPKRVEYQGLEQCQKTKETKFNEYPVPRNQIDRLNATAGQLFVYRVPKDTFFDEEDGDTRSMKATLLTASRTEIPSSDWLQFDSSNQEFYGVPMDQDVGQKTYQLVVKDSEGLEATDSLVAEVHSAPFYRHPLQISMVLNMPRNDFAHSALKKRIFVEKLQKVYGDRDTSAISLVEMHGNNDGTTISWRNITLPTYECPHDEIARLTNVIATDHNGEKNFTAAFKREFQNGQQPDFIVSQVTFKLRGVCEKQIYGSPEKPPIDDSRSVGAKHDDLYITYVLPAVIIGSMFALAGIIACILYKRKRSGKMSISEKDEERQSFRSRGIPVIFQDELDEKPDPGNKSPIILKEEKPPLPPPEYQRAEDGADIPMLSKENSEEPYQPPPPFATNRDSNRLNRPKPTPTYRKPPPYVPP</sequence>
<evidence type="ECO:0000256" key="18">
    <source>
        <dbReference type="ARBA" id="ARBA00023257"/>
    </source>
</evidence>
<evidence type="ECO:0000313" key="30">
    <source>
        <dbReference type="Proteomes" id="UP001627154"/>
    </source>
</evidence>
<keyword evidence="16" id="KW-0206">Cytoskeleton</keyword>
<feature type="region of interest" description="Disordered" evidence="25">
    <location>
        <begin position="1317"/>
        <end position="1422"/>
    </location>
</feature>
<comment type="subcellular location">
    <subcellularLocation>
        <location evidence="1">Cell membrane</location>
        <location evidence="1">Sarcolemma</location>
    </subcellularLocation>
    <subcellularLocation>
        <location evidence="4">Cell membrane</location>
        <topology evidence="4">Single-pass type I membrane protein</topology>
    </subcellularLocation>
    <subcellularLocation>
        <location evidence="3">Cytoplasm</location>
        <location evidence="3">Cytoskeleton</location>
    </subcellularLocation>
    <subcellularLocation>
        <location evidence="5">Nucleus</location>
        <location evidence="5">Nucleoplasm</location>
    </subcellularLocation>
    <subcellularLocation>
        <location evidence="24">Postsynaptic cell membrane</location>
    </subcellularLocation>
    <subcellularLocation>
        <location evidence="2">Secreted</location>
        <location evidence="2">Extracellular space</location>
    </subcellularLocation>
</comment>
<dbReference type="GO" id="GO:0045211">
    <property type="term" value="C:postsynaptic membrane"/>
    <property type="evidence" value="ECO:0007669"/>
    <property type="project" value="UniProtKB-SubCell"/>
</dbReference>
<feature type="compositionally biased region" description="Pro residues" evidence="25">
    <location>
        <begin position="1408"/>
        <end position="1422"/>
    </location>
</feature>
<dbReference type="GO" id="GO:0042383">
    <property type="term" value="C:sarcolemma"/>
    <property type="evidence" value="ECO:0007669"/>
    <property type="project" value="UniProtKB-SubCell"/>
</dbReference>
<evidence type="ECO:0000256" key="13">
    <source>
        <dbReference type="ARBA" id="ARBA00023018"/>
    </source>
</evidence>
<keyword evidence="10 26" id="KW-0812">Transmembrane</keyword>
<dbReference type="InterPro" id="IPR006644">
    <property type="entry name" value="Cadg"/>
</dbReference>
<dbReference type="GO" id="GO:0005856">
    <property type="term" value="C:cytoskeleton"/>
    <property type="evidence" value="ECO:0007669"/>
    <property type="project" value="UniProtKB-SubCell"/>
</dbReference>
<feature type="signal peptide" evidence="27">
    <location>
        <begin position="1"/>
        <end position="22"/>
    </location>
</feature>
<evidence type="ECO:0000256" key="5">
    <source>
        <dbReference type="ARBA" id="ARBA00004642"/>
    </source>
</evidence>
<evidence type="ECO:0000259" key="28">
    <source>
        <dbReference type="PROSITE" id="PS51699"/>
    </source>
</evidence>
<evidence type="ECO:0000256" key="17">
    <source>
        <dbReference type="ARBA" id="ARBA00023242"/>
    </source>
</evidence>
<feature type="region of interest" description="Disordered" evidence="25">
    <location>
        <begin position="458"/>
        <end position="487"/>
    </location>
</feature>
<keyword evidence="9" id="KW-0597">Phosphoprotein</keyword>
<evidence type="ECO:0000256" key="26">
    <source>
        <dbReference type="SAM" id="Phobius"/>
    </source>
</evidence>
<dbReference type="InterPro" id="IPR041631">
    <property type="entry name" value="Alpha_DG1_N2"/>
</dbReference>
<feature type="region of interest" description="Disordered" evidence="25">
    <location>
        <begin position="699"/>
        <end position="785"/>
    </location>
</feature>
<gene>
    <name evidence="29" type="ORF">TKK_020667</name>
</gene>
<evidence type="ECO:0000256" key="16">
    <source>
        <dbReference type="ARBA" id="ARBA00023212"/>
    </source>
</evidence>
<keyword evidence="11 27" id="KW-0732">Signal</keyword>
<keyword evidence="7" id="KW-0963">Cytoplasm</keyword>
<evidence type="ECO:0000256" key="23">
    <source>
        <dbReference type="ARBA" id="ARBA00031034"/>
    </source>
</evidence>
<dbReference type="SMART" id="SM00736">
    <property type="entry name" value="CADG"/>
    <property type="match status" value="3"/>
</dbReference>
<evidence type="ECO:0000256" key="8">
    <source>
        <dbReference type="ARBA" id="ARBA00022525"/>
    </source>
</evidence>
<feature type="domain" description="Peptidase S72" evidence="28">
    <location>
        <begin position="1138"/>
        <end position="1256"/>
    </location>
</feature>
<organism evidence="29 30">
    <name type="scientific">Trichogramma kaykai</name>
    <dbReference type="NCBI Taxonomy" id="54128"/>
    <lineage>
        <taxon>Eukaryota</taxon>
        <taxon>Metazoa</taxon>
        <taxon>Ecdysozoa</taxon>
        <taxon>Arthropoda</taxon>
        <taxon>Hexapoda</taxon>
        <taxon>Insecta</taxon>
        <taxon>Pterygota</taxon>
        <taxon>Neoptera</taxon>
        <taxon>Endopterygota</taxon>
        <taxon>Hymenoptera</taxon>
        <taxon>Apocrita</taxon>
        <taxon>Proctotrupomorpha</taxon>
        <taxon>Chalcidoidea</taxon>
        <taxon>Trichogrammatidae</taxon>
        <taxon>Trichogramma</taxon>
    </lineage>
</organism>
<feature type="transmembrane region" description="Helical" evidence="26">
    <location>
        <begin position="1284"/>
        <end position="1309"/>
    </location>
</feature>
<protein>
    <recommendedName>
        <fullName evidence="21">Dystroglycan 1</fullName>
    </recommendedName>
    <alternativeName>
        <fullName evidence="23">Dystroglycan</fullName>
    </alternativeName>
    <alternativeName>
        <fullName evidence="22">Dystrophin-associated glycoprotein 1</fullName>
    </alternativeName>
</protein>
<reference evidence="29 30" key="1">
    <citation type="journal article" date="2024" name="bioRxiv">
        <title>A reference genome for Trichogramma kaykai: A tiny desert-dwelling parasitoid wasp with competing sex-ratio distorters.</title>
        <authorList>
            <person name="Culotta J."/>
            <person name="Lindsey A.R."/>
        </authorList>
    </citation>
    <scope>NUCLEOTIDE SEQUENCE [LARGE SCALE GENOMIC DNA]</scope>
    <source>
        <strain evidence="29 30">KSX58</strain>
    </source>
</reference>
<feature type="region of interest" description="Disordered" evidence="25">
    <location>
        <begin position="34"/>
        <end position="58"/>
    </location>
</feature>
<dbReference type="SUPFAM" id="SSF111006">
    <property type="entry name" value="Dystroglycan, domain 2"/>
    <property type="match status" value="1"/>
</dbReference>
<dbReference type="InterPro" id="IPR015919">
    <property type="entry name" value="Cadherin-like_sf"/>
</dbReference>
<keyword evidence="14" id="KW-1015">Disulfide bond</keyword>
<keyword evidence="6" id="KW-1003">Cell membrane</keyword>
<feature type="region of interest" description="Disordered" evidence="25">
    <location>
        <begin position="417"/>
        <end position="446"/>
    </location>
</feature>
<evidence type="ECO:0000256" key="27">
    <source>
        <dbReference type="SAM" id="SignalP"/>
    </source>
</evidence>
<feature type="domain" description="Peptidase S72" evidence="28">
    <location>
        <begin position="905"/>
        <end position="1020"/>
    </location>
</feature>
<dbReference type="Pfam" id="PF05345">
    <property type="entry name" value="He_PIG"/>
    <property type="match status" value="2"/>
</dbReference>
<dbReference type="InterPro" id="IPR008465">
    <property type="entry name" value="DAG1_C"/>
</dbReference>
<dbReference type="PANTHER" id="PTHR21559:SF21">
    <property type="entry name" value="DYSTROGLYCAN 1"/>
    <property type="match status" value="1"/>
</dbReference>
<evidence type="ECO:0000256" key="4">
    <source>
        <dbReference type="ARBA" id="ARBA00004251"/>
    </source>
</evidence>
<feature type="region of interest" description="Disordered" evidence="25">
    <location>
        <begin position="646"/>
        <end position="686"/>
    </location>
</feature>
<feature type="chain" id="PRO_5044834149" description="Dystroglycan 1" evidence="27">
    <location>
        <begin position="23"/>
        <end position="1422"/>
    </location>
</feature>
<feature type="compositionally biased region" description="Basic and acidic residues" evidence="25">
    <location>
        <begin position="1319"/>
        <end position="1328"/>
    </location>
</feature>
<evidence type="ECO:0000256" key="9">
    <source>
        <dbReference type="ARBA" id="ARBA00022553"/>
    </source>
</evidence>
<dbReference type="Pfam" id="PF05454">
    <property type="entry name" value="DAG1"/>
    <property type="match status" value="2"/>
</dbReference>
<evidence type="ECO:0000256" key="15">
    <source>
        <dbReference type="ARBA" id="ARBA00023180"/>
    </source>
</evidence>
<comment type="caution">
    <text evidence="29">The sequence shown here is derived from an EMBL/GenBank/DDBJ whole genome shotgun (WGS) entry which is preliminary data.</text>
</comment>
<dbReference type="Gene3D" id="3.30.70.1040">
    <property type="entry name" value="Dystroglycan, domain 2"/>
    <property type="match status" value="1"/>
</dbReference>
<keyword evidence="26" id="KW-0472">Membrane</keyword>
<comment type="function">
    <text evidence="19">The dystroglycan complex is involved in a number of processes including laminin and basement membrane assembly, sarcolemmal stability, cell survival, peripheral nerve myelination, nodal structure, cell migration, and epithelial polarization.</text>
</comment>
<feature type="region of interest" description="Disordered" evidence="25">
    <location>
        <begin position="219"/>
        <end position="248"/>
    </location>
</feature>
<name>A0ABD2VS36_9HYME</name>
<dbReference type="Gene3D" id="2.60.40.10">
    <property type="entry name" value="Immunoglobulins"/>
    <property type="match status" value="3"/>
</dbReference>
<feature type="compositionally biased region" description="Polar residues" evidence="25">
    <location>
        <begin position="466"/>
        <end position="478"/>
    </location>
</feature>